<evidence type="ECO:0000256" key="1">
    <source>
        <dbReference type="SAM" id="Phobius"/>
    </source>
</evidence>
<feature type="transmembrane region" description="Helical" evidence="1">
    <location>
        <begin position="45"/>
        <end position="67"/>
    </location>
</feature>
<keyword evidence="1" id="KW-1133">Transmembrane helix</keyword>
<feature type="transmembrane region" description="Helical" evidence="1">
    <location>
        <begin position="87"/>
        <end position="111"/>
    </location>
</feature>
<feature type="transmembrane region" description="Helical" evidence="1">
    <location>
        <begin position="123"/>
        <end position="145"/>
    </location>
</feature>
<reference evidence="3" key="1">
    <citation type="journal article" date="2019" name="Int. J. Syst. Evol. Microbiol.">
        <title>The Global Catalogue of Microorganisms (GCM) 10K type strain sequencing project: providing services to taxonomists for standard genome sequencing and annotation.</title>
        <authorList>
            <consortium name="The Broad Institute Genomics Platform"/>
            <consortium name="The Broad Institute Genome Sequencing Center for Infectious Disease"/>
            <person name="Wu L."/>
            <person name="Ma J."/>
        </authorList>
    </citation>
    <scope>NUCLEOTIDE SEQUENCE [LARGE SCALE GENOMIC DNA]</scope>
    <source>
        <strain evidence="3">CGMCC 1.6960</strain>
    </source>
</reference>
<comment type="caution">
    <text evidence="2">The sequence shown here is derived from an EMBL/GenBank/DDBJ whole genome shotgun (WGS) entry which is preliminary data.</text>
</comment>
<dbReference type="Proteomes" id="UP000626982">
    <property type="component" value="Unassembled WGS sequence"/>
</dbReference>
<dbReference type="EMBL" id="BMLM01000002">
    <property type="protein sequence ID" value="GGN89848.1"/>
    <property type="molecule type" value="Genomic_DNA"/>
</dbReference>
<organism evidence="2 3">
    <name type="scientific">Agrococcus terreus</name>
    <dbReference type="NCBI Taxonomy" id="574649"/>
    <lineage>
        <taxon>Bacteria</taxon>
        <taxon>Bacillati</taxon>
        <taxon>Actinomycetota</taxon>
        <taxon>Actinomycetes</taxon>
        <taxon>Micrococcales</taxon>
        <taxon>Microbacteriaceae</taxon>
        <taxon>Agrococcus</taxon>
    </lineage>
</organism>
<protein>
    <submittedName>
        <fullName evidence="2">Membrane protein</fullName>
    </submittedName>
</protein>
<keyword evidence="1" id="KW-0812">Transmembrane</keyword>
<gene>
    <name evidence="2" type="ORF">GCM10010968_26990</name>
</gene>
<accession>A0ABQ2KPX0</accession>
<evidence type="ECO:0000313" key="3">
    <source>
        <dbReference type="Proteomes" id="UP000626982"/>
    </source>
</evidence>
<dbReference type="Pfam" id="PF11188">
    <property type="entry name" value="DUF2975"/>
    <property type="match status" value="1"/>
</dbReference>
<keyword evidence="3" id="KW-1185">Reference proteome</keyword>
<keyword evidence="1" id="KW-0472">Membrane</keyword>
<proteinExistence type="predicted"/>
<dbReference type="RefSeq" id="WP_188718809.1">
    <property type="nucleotide sequence ID" value="NZ_BAABBD010000004.1"/>
</dbReference>
<name>A0ABQ2KPX0_9MICO</name>
<evidence type="ECO:0000313" key="2">
    <source>
        <dbReference type="EMBL" id="GGN89848.1"/>
    </source>
</evidence>
<dbReference type="InterPro" id="IPR021354">
    <property type="entry name" value="DUF2975"/>
</dbReference>
<sequence length="159" mass="17363">MLRARWSVLLLRVVLVLAALWLGVLAVLSIPGQLSDEALAFRIPAQAVLTIVVAAVLVVIVCTWRLLTLVQHDRIFSEASMRWVDAIVWALAVSWAVFAGGAAVLVGVIFFTPELRDPGLPMLLFGMVVLSALPALLMLVMRGLLRQAIDDRAELEEVI</sequence>